<reference evidence="4" key="1">
    <citation type="submission" date="2022-11" db="EMBL/GenBank/DDBJ databases">
        <title>Centuries of genome instability and evolution in soft-shell clam transmissible cancer (bioRxiv).</title>
        <authorList>
            <person name="Hart S.F.M."/>
            <person name="Yonemitsu M.A."/>
            <person name="Giersch R.M."/>
            <person name="Beal B.F."/>
            <person name="Arriagada G."/>
            <person name="Davis B.W."/>
            <person name="Ostrander E.A."/>
            <person name="Goff S.P."/>
            <person name="Metzger M.J."/>
        </authorList>
    </citation>
    <scope>NUCLEOTIDE SEQUENCE</scope>
    <source>
        <strain evidence="4">MELC-2E11</strain>
        <tissue evidence="4">Siphon/mantle</tissue>
    </source>
</reference>
<protein>
    <submittedName>
        <fullName evidence="4">BTBD6-like protein</fullName>
    </submittedName>
</protein>
<sequence length="432" mass="49064">MDATDGVIDWQIGRSLAETNLHMFEKGLGTDIVLKMGEKAQQLPCHKFILASRSPVFYTMFYGGLPETGSEVIIPDIEYDIMVDFLRYLYNGGKTEIMPNNVMGLMYTAKKYGVQTLTDECRVFLQNEINSSNVCTVMEQAHLFDERKLWENCLTTIFSNAFDVLRNEDHDFHNLCADCMKKIVENDRLNVPEDLIFIACKSWAEEKCGSMNIDINDANLREILGGILFAIRFPFMNEMLFTEMVSHGDILTQEEKLSVYQQFNHSPRDGGPNISEKTKFCSKPRVSAPSYRAERFKEVVGGTLFDFWENDNMIDAISFKASRDISLVGITILSPFQNGIIRGSLSIYDETNICLASRKHLEILQATNDKMVDINFPKPVAISESCWYTVTQQMSGGRSYFGTDGQKEVKGEGVVFRFRNSPMYANNTNVES</sequence>
<evidence type="ECO:0000256" key="2">
    <source>
        <dbReference type="ARBA" id="ARBA00022490"/>
    </source>
</evidence>
<organism evidence="4 5">
    <name type="scientific">Mya arenaria</name>
    <name type="common">Soft-shell clam</name>
    <dbReference type="NCBI Taxonomy" id="6604"/>
    <lineage>
        <taxon>Eukaryota</taxon>
        <taxon>Metazoa</taxon>
        <taxon>Spiralia</taxon>
        <taxon>Lophotrochozoa</taxon>
        <taxon>Mollusca</taxon>
        <taxon>Bivalvia</taxon>
        <taxon>Autobranchia</taxon>
        <taxon>Heteroconchia</taxon>
        <taxon>Euheterodonta</taxon>
        <taxon>Imparidentia</taxon>
        <taxon>Neoheterodontei</taxon>
        <taxon>Myida</taxon>
        <taxon>Myoidea</taxon>
        <taxon>Myidae</taxon>
        <taxon>Mya</taxon>
    </lineage>
</organism>
<keyword evidence="2" id="KW-0963">Cytoplasm</keyword>
<dbReference type="EMBL" id="CP111016">
    <property type="protein sequence ID" value="WAR04509.1"/>
    <property type="molecule type" value="Genomic_DNA"/>
</dbReference>
<dbReference type="PANTHER" id="PTHR45774:SF3">
    <property type="entry name" value="BTB (POZ) DOMAIN-CONTAINING 2B-RELATED"/>
    <property type="match status" value="1"/>
</dbReference>
<evidence type="ECO:0000313" key="5">
    <source>
        <dbReference type="Proteomes" id="UP001164746"/>
    </source>
</evidence>
<evidence type="ECO:0000313" key="4">
    <source>
        <dbReference type="EMBL" id="WAR04509.1"/>
    </source>
</evidence>
<name>A0ABY7E5R8_MYAAR</name>
<dbReference type="Gene3D" id="1.25.40.420">
    <property type="match status" value="1"/>
</dbReference>
<evidence type="ECO:0000256" key="1">
    <source>
        <dbReference type="ARBA" id="ARBA00004496"/>
    </source>
</evidence>
<dbReference type="InterPro" id="IPR000210">
    <property type="entry name" value="BTB/POZ_dom"/>
</dbReference>
<keyword evidence="5" id="KW-1185">Reference proteome</keyword>
<comment type="subcellular location">
    <subcellularLocation>
        <location evidence="1">Cytoplasm</location>
    </subcellularLocation>
</comment>
<dbReference type="SMART" id="SM00225">
    <property type="entry name" value="BTB"/>
    <property type="match status" value="1"/>
</dbReference>
<dbReference type="Gene3D" id="2.60.120.820">
    <property type="entry name" value="PHR domain"/>
    <property type="match status" value="1"/>
</dbReference>
<dbReference type="InterPro" id="IPR038648">
    <property type="entry name" value="PHR_sf"/>
</dbReference>
<dbReference type="Pfam" id="PF08005">
    <property type="entry name" value="PHR"/>
    <property type="match status" value="1"/>
</dbReference>
<dbReference type="Proteomes" id="UP001164746">
    <property type="component" value="Chromosome 5"/>
</dbReference>
<feature type="domain" description="BTB" evidence="3">
    <location>
        <begin position="30"/>
        <end position="92"/>
    </location>
</feature>
<proteinExistence type="predicted"/>
<dbReference type="Pfam" id="PF07707">
    <property type="entry name" value="BACK"/>
    <property type="match status" value="1"/>
</dbReference>
<dbReference type="SMART" id="SM00875">
    <property type="entry name" value="BACK"/>
    <property type="match status" value="1"/>
</dbReference>
<dbReference type="Gene3D" id="3.30.710.10">
    <property type="entry name" value="Potassium Channel Kv1.1, Chain A"/>
    <property type="match status" value="1"/>
</dbReference>
<feature type="non-terminal residue" evidence="4">
    <location>
        <position position="432"/>
    </location>
</feature>
<dbReference type="SUPFAM" id="SSF54695">
    <property type="entry name" value="POZ domain"/>
    <property type="match status" value="1"/>
</dbReference>
<dbReference type="Pfam" id="PF00651">
    <property type="entry name" value="BTB"/>
    <property type="match status" value="1"/>
</dbReference>
<dbReference type="InterPro" id="IPR011705">
    <property type="entry name" value="BACK"/>
</dbReference>
<accession>A0ABY7E5R8</accession>
<dbReference type="InterPro" id="IPR012983">
    <property type="entry name" value="PHR"/>
</dbReference>
<gene>
    <name evidence="4" type="ORF">MAR_019878</name>
</gene>
<dbReference type="PANTHER" id="PTHR45774">
    <property type="entry name" value="BTB/POZ DOMAIN-CONTAINING"/>
    <property type="match status" value="1"/>
</dbReference>
<evidence type="ECO:0000259" key="3">
    <source>
        <dbReference type="PROSITE" id="PS50097"/>
    </source>
</evidence>
<dbReference type="InterPro" id="IPR011333">
    <property type="entry name" value="SKP1/BTB/POZ_sf"/>
</dbReference>
<dbReference type="PROSITE" id="PS50097">
    <property type="entry name" value="BTB"/>
    <property type="match status" value="1"/>
</dbReference>